<dbReference type="InterPro" id="IPR014748">
    <property type="entry name" value="Enoyl-CoA_hydra_C"/>
</dbReference>
<name>A0A178MUB1_9PROT</name>
<dbReference type="PANTHER" id="PTHR42964:SF1">
    <property type="entry name" value="POLYKETIDE BIOSYNTHESIS ENOYL-COA HYDRATASE PKSH-RELATED"/>
    <property type="match status" value="1"/>
</dbReference>
<organism evidence="2 3">
    <name type="scientific">Paramagnetospirillum marisnigri</name>
    <dbReference type="NCBI Taxonomy" id="1285242"/>
    <lineage>
        <taxon>Bacteria</taxon>
        <taxon>Pseudomonadati</taxon>
        <taxon>Pseudomonadota</taxon>
        <taxon>Alphaproteobacteria</taxon>
        <taxon>Rhodospirillales</taxon>
        <taxon>Magnetospirillaceae</taxon>
        <taxon>Paramagnetospirillum</taxon>
    </lineage>
</organism>
<dbReference type="GO" id="GO:0003824">
    <property type="term" value="F:catalytic activity"/>
    <property type="evidence" value="ECO:0007669"/>
    <property type="project" value="UniProtKB-ARBA"/>
</dbReference>
<sequence length="257" mass="27142">MTGNLLVESRDGVRFVTLNRPDRHNAFDDALIKELTEAFSHLGEARAVVLQSTGKSFSAGGDLAWMKRMAGNSPEDNLRDAKALSGLMEAIDTCPRPVIGVVQGAAYGGGVGLVACCDLVVAAESASFCLSEVKLGLIPAAISPYVVRALGGRQARRYAVSAEIFTAAVAQASGLVHEVVPADGLEKVRDLWLGKLAANGPKAMGAAKRLIRRAADEPLTDALRDWTAAQIADIRASDEGREGVSAFLEKRKPGWSS</sequence>
<dbReference type="InterPro" id="IPR029045">
    <property type="entry name" value="ClpP/crotonase-like_dom_sf"/>
</dbReference>
<dbReference type="InterPro" id="IPR051683">
    <property type="entry name" value="Enoyl-CoA_Hydratase/Isomerase"/>
</dbReference>
<dbReference type="RefSeq" id="WP_068491397.1">
    <property type="nucleotide sequence ID" value="NZ_LWQT01000044.1"/>
</dbReference>
<comment type="similarity">
    <text evidence="1">Belongs to the enoyl-CoA hydratase/isomerase family.</text>
</comment>
<protein>
    <submittedName>
        <fullName evidence="2">Enoyl-CoA hydratase</fullName>
    </submittedName>
</protein>
<dbReference type="EMBL" id="LWQT01000044">
    <property type="protein sequence ID" value="OAN52407.1"/>
    <property type="molecule type" value="Genomic_DNA"/>
</dbReference>
<keyword evidence="3" id="KW-1185">Reference proteome</keyword>
<comment type="caution">
    <text evidence="2">The sequence shown here is derived from an EMBL/GenBank/DDBJ whole genome shotgun (WGS) entry which is preliminary data.</text>
</comment>
<dbReference type="Gene3D" id="1.10.12.10">
    <property type="entry name" value="Lyase 2-enoyl-coa Hydratase, Chain A, domain 2"/>
    <property type="match status" value="1"/>
</dbReference>
<dbReference type="CDD" id="cd06558">
    <property type="entry name" value="crotonase-like"/>
    <property type="match status" value="1"/>
</dbReference>
<evidence type="ECO:0000313" key="2">
    <source>
        <dbReference type="EMBL" id="OAN52407.1"/>
    </source>
</evidence>
<dbReference type="PANTHER" id="PTHR42964">
    <property type="entry name" value="ENOYL-COA HYDRATASE"/>
    <property type="match status" value="1"/>
</dbReference>
<evidence type="ECO:0000256" key="1">
    <source>
        <dbReference type="ARBA" id="ARBA00005254"/>
    </source>
</evidence>
<dbReference type="STRING" id="1285242.A6A04_00530"/>
<dbReference type="SUPFAM" id="SSF52096">
    <property type="entry name" value="ClpP/crotonase"/>
    <property type="match status" value="1"/>
</dbReference>
<dbReference type="Pfam" id="PF00378">
    <property type="entry name" value="ECH_1"/>
    <property type="match status" value="1"/>
</dbReference>
<dbReference type="Gene3D" id="3.90.226.10">
    <property type="entry name" value="2-enoyl-CoA Hydratase, Chain A, domain 1"/>
    <property type="match status" value="1"/>
</dbReference>
<proteinExistence type="inferred from homology"/>
<dbReference type="GO" id="GO:0008300">
    <property type="term" value="P:isoprenoid catabolic process"/>
    <property type="evidence" value="ECO:0007669"/>
    <property type="project" value="TreeGrafter"/>
</dbReference>
<reference evidence="2 3" key="1">
    <citation type="submission" date="2016-04" db="EMBL/GenBank/DDBJ databases">
        <title>Draft genome sequence of freshwater magnetotactic bacteria Magnetospirillum marisnigri SP-1 and Magnetospirillum moscoviense BB-1.</title>
        <authorList>
            <person name="Koziaeva V."/>
            <person name="Dziuba M.V."/>
            <person name="Ivanov T.M."/>
            <person name="Kuznetsov B."/>
            <person name="Grouzdev D.S."/>
        </authorList>
    </citation>
    <scope>NUCLEOTIDE SEQUENCE [LARGE SCALE GENOMIC DNA]</scope>
    <source>
        <strain evidence="2 3">SP-1</strain>
    </source>
</reference>
<dbReference type="AlphaFoldDB" id="A0A178MUB1"/>
<accession>A0A178MUB1</accession>
<evidence type="ECO:0000313" key="3">
    <source>
        <dbReference type="Proteomes" id="UP000078428"/>
    </source>
</evidence>
<dbReference type="InterPro" id="IPR001753">
    <property type="entry name" value="Enoyl-CoA_hydra/iso"/>
</dbReference>
<gene>
    <name evidence="2" type="ORF">A6A04_00530</name>
</gene>
<dbReference type="Proteomes" id="UP000078428">
    <property type="component" value="Unassembled WGS sequence"/>
</dbReference>